<reference evidence="6" key="2">
    <citation type="journal article" date="2020" name="PLoS Negl. Trop. Dis.">
        <title>High-quality nuclear genome for Sarcoptes scabiei-A critical resource for a neglected parasite.</title>
        <authorList>
            <person name="Korhonen P.K."/>
            <person name="Gasser R.B."/>
            <person name="Ma G."/>
            <person name="Wang T."/>
            <person name="Stroehlein A.J."/>
            <person name="Young N.D."/>
            <person name="Ang C.S."/>
            <person name="Fernando D.D."/>
            <person name="Lu H.C."/>
            <person name="Taylor S."/>
            <person name="Reynolds S.L."/>
            <person name="Mofiz E."/>
            <person name="Najaraj S.H."/>
            <person name="Gowda H."/>
            <person name="Madugundu A."/>
            <person name="Renuse S."/>
            <person name="Holt D."/>
            <person name="Pandey A."/>
            <person name="Papenfuss A.T."/>
            <person name="Fischer K."/>
        </authorList>
    </citation>
    <scope>NUCLEOTIDE SEQUENCE [LARGE SCALE GENOMIC DNA]</scope>
</reference>
<feature type="signal peptide" evidence="2">
    <location>
        <begin position="1"/>
        <end position="16"/>
    </location>
</feature>
<evidence type="ECO:0000256" key="1">
    <source>
        <dbReference type="SAM" id="MobiDB-lite"/>
    </source>
</evidence>
<reference evidence="4 7" key="1">
    <citation type="journal article" date="2015" name="Parasit. Vectors">
        <title>Draft genome of the scabies mite.</title>
        <authorList>
            <person name="Rider S.D.Jr."/>
            <person name="Morgan M.S."/>
            <person name="Arlian L.G."/>
        </authorList>
    </citation>
    <scope>NUCLEOTIDE SEQUENCE [LARGE SCALE GENOMIC DNA]</scope>
    <source>
        <strain evidence="4">Arlian Lab</strain>
    </source>
</reference>
<dbReference type="EnsemblMetazoa" id="SSS_9111s_mrna">
    <property type="protein sequence ID" value="KAF7489880.1"/>
    <property type="gene ID" value="SSS_9111"/>
</dbReference>
<dbReference type="EMBL" id="WVUK01000063">
    <property type="protein sequence ID" value="KAF7489880.1"/>
    <property type="molecule type" value="Genomic_DNA"/>
</dbReference>
<organism evidence="4 7">
    <name type="scientific">Sarcoptes scabiei</name>
    <name type="common">Itch mite</name>
    <name type="synonym">Acarus scabiei</name>
    <dbReference type="NCBI Taxonomy" id="52283"/>
    <lineage>
        <taxon>Eukaryota</taxon>
        <taxon>Metazoa</taxon>
        <taxon>Ecdysozoa</taxon>
        <taxon>Arthropoda</taxon>
        <taxon>Chelicerata</taxon>
        <taxon>Arachnida</taxon>
        <taxon>Acari</taxon>
        <taxon>Acariformes</taxon>
        <taxon>Sarcoptiformes</taxon>
        <taxon>Astigmata</taxon>
        <taxon>Psoroptidia</taxon>
        <taxon>Sarcoptoidea</taxon>
        <taxon>Sarcoptidae</taxon>
        <taxon>Sarcoptinae</taxon>
        <taxon>Sarcoptes</taxon>
    </lineage>
</organism>
<proteinExistence type="predicted"/>
<evidence type="ECO:0000313" key="6">
    <source>
        <dbReference type="Proteomes" id="UP000070412"/>
    </source>
</evidence>
<feature type="chain" id="PRO_5010784403" evidence="2">
    <location>
        <begin position="17"/>
        <end position="299"/>
    </location>
</feature>
<keyword evidence="6" id="KW-1185">Reference proteome</keyword>
<accession>A0A132A127</accession>
<reference evidence="3" key="3">
    <citation type="submission" date="2020-01" db="EMBL/GenBank/DDBJ databases">
        <authorList>
            <person name="Korhonen P.K.K."/>
            <person name="Guangxu M.G."/>
            <person name="Wang T.W."/>
            <person name="Stroehlein A.J.S."/>
            <person name="Young N.D."/>
            <person name="Ang C.-S.A."/>
            <person name="Fernando D.W.F."/>
            <person name="Lu H.L."/>
            <person name="Taylor S.T."/>
            <person name="Ehtesham M.E.M."/>
            <person name="Najaraj S.H.N."/>
            <person name="Harsha G.H.G."/>
            <person name="Madugundu A.M."/>
            <person name="Renuse S.R."/>
            <person name="Holt D.H."/>
            <person name="Pandey A.P."/>
            <person name="Papenfuss A.P."/>
            <person name="Gasser R.B.G."/>
            <person name="Fischer K.F."/>
        </authorList>
    </citation>
    <scope>NUCLEOTIDE SEQUENCE</scope>
    <source>
        <strain evidence="3">SSS_KF_BRIS2020</strain>
    </source>
</reference>
<reference evidence="5" key="4">
    <citation type="submission" date="2022-06" db="UniProtKB">
        <authorList>
            <consortium name="EnsemblMetazoa"/>
        </authorList>
    </citation>
    <scope>IDENTIFICATION</scope>
</reference>
<protein>
    <submittedName>
        <fullName evidence="4 5">DFP2-like protein 13</fullName>
    </submittedName>
</protein>
<keyword evidence="2" id="KW-0732">Signal</keyword>
<evidence type="ECO:0000313" key="3">
    <source>
        <dbReference type="EMBL" id="KAF7489880.1"/>
    </source>
</evidence>
<dbReference type="OrthoDB" id="6514370at2759"/>
<dbReference type="Proteomes" id="UP000616769">
    <property type="component" value="Unassembled WGS sequence"/>
</dbReference>
<evidence type="ECO:0000256" key="2">
    <source>
        <dbReference type="SAM" id="SignalP"/>
    </source>
</evidence>
<sequence>MLKVLCISALIACVSAYGGTKGYSSSSAALSSGLGSSSYGSGLSGPSAGLGSLSGRRLSSSGLGGLGSSLSGNNFASNAGPVQVQAAIQTRHQVQYLDVPIVSDINPTTIEVGASPLPVTILFRSSSSRLNVQQVHDSAQGSVQETSSEDEPHRLLHSVTKPIIQEVHEVITPFRKITQEIQPVQEEILTVVPRGQQQTVSAQAAPVLTQAAPAVLTQSAPAVLTQSAPAVLTQSSPAVLTQSAPALVAQEISSGPLLITGTTSQSDSNELLGPAASLLGSSRSRGSVASALGGTKSKY</sequence>
<gene>
    <name evidence="4" type="ORF">QR98_0030850</name>
    <name evidence="3" type="ORF">SSS_9111</name>
</gene>
<dbReference type="EMBL" id="JXLN01009655">
    <property type="protein sequence ID" value="KPM04634.1"/>
    <property type="molecule type" value="Genomic_DNA"/>
</dbReference>
<evidence type="ECO:0000313" key="4">
    <source>
        <dbReference type="EMBL" id="KPM04634.1"/>
    </source>
</evidence>
<feature type="region of interest" description="Disordered" evidence="1">
    <location>
        <begin position="280"/>
        <end position="299"/>
    </location>
</feature>
<dbReference type="AlphaFoldDB" id="A0A132A127"/>
<evidence type="ECO:0000313" key="7">
    <source>
        <dbReference type="Proteomes" id="UP000616769"/>
    </source>
</evidence>
<name>A0A132A127_SARSC</name>
<dbReference type="VEuPathDB" id="VectorBase:SSCA003798"/>
<evidence type="ECO:0000313" key="5">
    <source>
        <dbReference type="EnsemblMetazoa" id="KAF7489880.1"/>
    </source>
</evidence>
<dbReference type="Proteomes" id="UP000070412">
    <property type="component" value="Unassembled WGS sequence"/>
</dbReference>